<proteinExistence type="predicted"/>
<protein>
    <recommendedName>
        <fullName evidence="4">LysR substrate-binding domain-containing protein</fullName>
    </recommendedName>
</protein>
<evidence type="ECO:0000313" key="2">
    <source>
        <dbReference type="EMBL" id="GID59854.1"/>
    </source>
</evidence>
<gene>
    <name evidence="2" type="ORF">Aco03nite_082580</name>
</gene>
<keyword evidence="3" id="KW-1185">Reference proteome</keyword>
<reference evidence="2 3" key="1">
    <citation type="submission" date="2021-01" db="EMBL/GenBank/DDBJ databases">
        <title>Whole genome shotgun sequence of Actinoplanes couchii NBRC 106145.</title>
        <authorList>
            <person name="Komaki H."/>
            <person name="Tamura T."/>
        </authorList>
    </citation>
    <scope>NUCLEOTIDE SEQUENCE [LARGE SCALE GENOMIC DNA]</scope>
    <source>
        <strain evidence="2 3">NBRC 106145</strain>
    </source>
</reference>
<dbReference type="RefSeq" id="WP_203806324.1">
    <property type="nucleotide sequence ID" value="NZ_BAAAQE010000005.1"/>
</dbReference>
<sequence length="87" mass="9723">MVLEGFVSHDTVGDLRLVPGIRVGSERYGIGIHNNRPKLCEYLTRKLVKFVNEKWDQAFRDNLPNVSAADRKPNSAMLDPCEQPAAG</sequence>
<evidence type="ECO:0008006" key="4">
    <source>
        <dbReference type="Google" id="ProtNLM"/>
    </source>
</evidence>
<dbReference type="Proteomes" id="UP000612282">
    <property type="component" value="Unassembled WGS sequence"/>
</dbReference>
<feature type="region of interest" description="Disordered" evidence="1">
    <location>
        <begin position="66"/>
        <end position="87"/>
    </location>
</feature>
<name>A0ABQ3XMX8_9ACTN</name>
<organism evidence="2 3">
    <name type="scientific">Actinoplanes couchii</name>
    <dbReference type="NCBI Taxonomy" id="403638"/>
    <lineage>
        <taxon>Bacteria</taxon>
        <taxon>Bacillati</taxon>
        <taxon>Actinomycetota</taxon>
        <taxon>Actinomycetes</taxon>
        <taxon>Micromonosporales</taxon>
        <taxon>Micromonosporaceae</taxon>
        <taxon>Actinoplanes</taxon>
    </lineage>
</organism>
<evidence type="ECO:0000313" key="3">
    <source>
        <dbReference type="Proteomes" id="UP000612282"/>
    </source>
</evidence>
<accession>A0ABQ3XMX8</accession>
<evidence type="ECO:0000256" key="1">
    <source>
        <dbReference type="SAM" id="MobiDB-lite"/>
    </source>
</evidence>
<comment type="caution">
    <text evidence="2">The sequence shown here is derived from an EMBL/GenBank/DDBJ whole genome shotgun (WGS) entry which is preliminary data.</text>
</comment>
<dbReference type="EMBL" id="BOMG01000102">
    <property type="protein sequence ID" value="GID59854.1"/>
    <property type="molecule type" value="Genomic_DNA"/>
</dbReference>